<dbReference type="Pfam" id="PF00589">
    <property type="entry name" value="Phage_integrase"/>
    <property type="match status" value="1"/>
</dbReference>
<sequence>MANGRFKSGRTRYYYRRAGRRIPLPDFPADHPEFLAQYAAAAKQFDERPQPGPNHQTGTIGAGIRAFLASDHYLSRAASTRAVWRRMLEHLEADYGKAMMADLLPRHIRKDLAKLPPHPANNRLKVWRALGKWWVNSGLLDMDPARDVTARETPKTEGHAPWDRAEIEAFRARWGYDTPHRLAFELIFWTGARRSDVVRLGPGMVDAQGWLVYVQQKTGGRVEVPFTAPAPEWAEPDQHLANAIAAQRDRHMTWVVTRTGKARSSKAFGAWFATAARAAGIAGKTAHGLRKSRGIVMRENGATLDQRMAWLGHDSASEAHHYGRAADVRRIISGTESAHSSDISAQLPANIVIKQ</sequence>
<accession>A0A934HQJ7</accession>
<dbReference type="InterPro" id="IPR002104">
    <property type="entry name" value="Integrase_catalytic"/>
</dbReference>
<comment type="caution">
    <text evidence="3">The sequence shown here is derived from an EMBL/GenBank/DDBJ whole genome shotgun (WGS) entry which is preliminary data.</text>
</comment>
<dbReference type="GO" id="GO:0015074">
    <property type="term" value="P:DNA integration"/>
    <property type="evidence" value="ECO:0007669"/>
    <property type="project" value="InterPro"/>
</dbReference>
<reference evidence="3" key="1">
    <citation type="submission" date="2020-12" db="EMBL/GenBank/DDBJ databases">
        <title>Pontibaca salina gen. nov., sp. nov., isolated from marine sediment.</title>
        <authorList>
            <person name="Bo J."/>
            <person name="Wang S."/>
            <person name="Song X."/>
            <person name="Du Z."/>
        </authorList>
    </citation>
    <scope>NUCLEOTIDE SEQUENCE</scope>
    <source>
        <strain evidence="3">S1109L</strain>
    </source>
</reference>
<dbReference type="EMBL" id="JAEIJD010000001">
    <property type="protein sequence ID" value="MBI6628358.1"/>
    <property type="molecule type" value="Genomic_DNA"/>
</dbReference>
<keyword evidence="1" id="KW-0233">DNA recombination</keyword>
<feature type="domain" description="Tyr recombinase" evidence="2">
    <location>
        <begin position="157"/>
        <end position="336"/>
    </location>
</feature>
<dbReference type="InterPro" id="IPR013762">
    <property type="entry name" value="Integrase-like_cat_sf"/>
</dbReference>
<dbReference type="Gene3D" id="1.10.443.10">
    <property type="entry name" value="Intergrase catalytic core"/>
    <property type="match status" value="1"/>
</dbReference>
<evidence type="ECO:0000313" key="3">
    <source>
        <dbReference type="EMBL" id="MBI6628358.1"/>
    </source>
</evidence>
<gene>
    <name evidence="3" type="ORF">JAO82_00550</name>
</gene>
<proteinExistence type="predicted"/>
<evidence type="ECO:0000256" key="1">
    <source>
        <dbReference type="ARBA" id="ARBA00023172"/>
    </source>
</evidence>
<evidence type="ECO:0000313" key="4">
    <source>
        <dbReference type="Proteomes" id="UP000613255"/>
    </source>
</evidence>
<dbReference type="AlphaFoldDB" id="A0A934HQJ7"/>
<dbReference type="GO" id="GO:0006310">
    <property type="term" value="P:DNA recombination"/>
    <property type="evidence" value="ECO:0007669"/>
    <property type="project" value="UniProtKB-KW"/>
</dbReference>
<name>A0A934HQJ7_9RHOB</name>
<dbReference type="PROSITE" id="PS51898">
    <property type="entry name" value="TYR_RECOMBINASE"/>
    <property type="match status" value="1"/>
</dbReference>
<dbReference type="InterPro" id="IPR011010">
    <property type="entry name" value="DNA_brk_join_enz"/>
</dbReference>
<protein>
    <submittedName>
        <fullName evidence="3">Tyrosine-type recombinase/integrase</fullName>
    </submittedName>
</protein>
<organism evidence="3 4">
    <name type="scientific">Pontibaca salina</name>
    <dbReference type="NCBI Taxonomy" id="2795731"/>
    <lineage>
        <taxon>Bacteria</taxon>
        <taxon>Pseudomonadati</taxon>
        <taxon>Pseudomonadota</taxon>
        <taxon>Alphaproteobacteria</taxon>
        <taxon>Rhodobacterales</taxon>
        <taxon>Roseobacteraceae</taxon>
        <taxon>Pontibaca</taxon>
    </lineage>
</organism>
<dbReference type="Proteomes" id="UP000613255">
    <property type="component" value="Unassembled WGS sequence"/>
</dbReference>
<dbReference type="SUPFAM" id="SSF56349">
    <property type="entry name" value="DNA breaking-rejoining enzymes"/>
    <property type="match status" value="1"/>
</dbReference>
<evidence type="ECO:0000259" key="2">
    <source>
        <dbReference type="PROSITE" id="PS51898"/>
    </source>
</evidence>
<keyword evidence="4" id="KW-1185">Reference proteome</keyword>
<dbReference type="GO" id="GO:0003677">
    <property type="term" value="F:DNA binding"/>
    <property type="evidence" value="ECO:0007669"/>
    <property type="project" value="InterPro"/>
</dbReference>